<dbReference type="PRINTS" id="PR01366">
    <property type="entry name" value="ROYALJELLY"/>
</dbReference>
<dbReference type="InterPro" id="IPR017996">
    <property type="entry name" value="MRJP/yellow-related"/>
</dbReference>
<proteinExistence type="inferred from homology"/>
<evidence type="ECO:0000256" key="2">
    <source>
        <dbReference type="ARBA" id="ARBA00009127"/>
    </source>
</evidence>
<comment type="caution">
    <text evidence="6">The sequence shown here is derived from an EMBL/GenBank/DDBJ whole genome shotgun (WGS) entry which is preliminary data.</text>
</comment>
<protein>
    <submittedName>
        <fullName evidence="6">Uncharacterized protein</fullName>
    </submittedName>
</protein>
<organism evidence="6 7">
    <name type="scientific">Rhynchophorus ferrugineus</name>
    <name type="common">Red palm weevil</name>
    <name type="synonym">Curculio ferrugineus</name>
    <dbReference type="NCBI Taxonomy" id="354439"/>
    <lineage>
        <taxon>Eukaryota</taxon>
        <taxon>Metazoa</taxon>
        <taxon>Ecdysozoa</taxon>
        <taxon>Arthropoda</taxon>
        <taxon>Hexapoda</taxon>
        <taxon>Insecta</taxon>
        <taxon>Pterygota</taxon>
        <taxon>Neoptera</taxon>
        <taxon>Endopterygota</taxon>
        <taxon>Coleoptera</taxon>
        <taxon>Polyphaga</taxon>
        <taxon>Cucujiformia</taxon>
        <taxon>Curculionidae</taxon>
        <taxon>Dryophthorinae</taxon>
        <taxon>Rhynchophorus</taxon>
    </lineage>
</organism>
<keyword evidence="4" id="KW-0732">Signal</keyword>
<dbReference type="FunFam" id="2.120.10.30:FF:000045">
    <property type="entry name" value="Blast:Protein yellow"/>
    <property type="match status" value="1"/>
</dbReference>
<dbReference type="OrthoDB" id="7776143at2759"/>
<feature type="compositionally biased region" description="Polar residues" evidence="5">
    <location>
        <begin position="58"/>
        <end position="70"/>
    </location>
</feature>
<evidence type="ECO:0000256" key="1">
    <source>
        <dbReference type="ARBA" id="ARBA00004613"/>
    </source>
</evidence>
<dbReference type="InterPro" id="IPR011042">
    <property type="entry name" value="6-blade_b-propeller_TolB-like"/>
</dbReference>
<dbReference type="AlphaFoldDB" id="A0A834HI88"/>
<comment type="similarity">
    <text evidence="2">Belongs to the major royal jelly protein family.</text>
</comment>
<evidence type="ECO:0000256" key="5">
    <source>
        <dbReference type="SAM" id="MobiDB-lite"/>
    </source>
</evidence>
<dbReference type="Proteomes" id="UP000625711">
    <property type="component" value="Unassembled WGS sequence"/>
</dbReference>
<keyword evidence="3" id="KW-0964">Secreted</keyword>
<evidence type="ECO:0000313" key="7">
    <source>
        <dbReference type="Proteomes" id="UP000625711"/>
    </source>
</evidence>
<dbReference type="PANTHER" id="PTHR10009">
    <property type="entry name" value="PROTEIN YELLOW-RELATED"/>
    <property type="match status" value="1"/>
</dbReference>
<dbReference type="PANTHER" id="PTHR10009:SF13">
    <property type="entry name" value="DOPAMINECHROME TAUTOMERASE"/>
    <property type="match status" value="1"/>
</dbReference>
<evidence type="ECO:0000313" key="6">
    <source>
        <dbReference type="EMBL" id="KAF7262847.1"/>
    </source>
</evidence>
<keyword evidence="7" id="KW-1185">Reference proteome</keyword>
<dbReference type="Gene3D" id="2.120.10.30">
    <property type="entry name" value="TolB, C-terminal domain"/>
    <property type="match status" value="1"/>
</dbReference>
<reference evidence="6" key="1">
    <citation type="submission" date="2020-08" db="EMBL/GenBank/DDBJ databases">
        <title>Genome sequencing and assembly of the red palm weevil Rhynchophorus ferrugineus.</title>
        <authorList>
            <person name="Dias G.B."/>
            <person name="Bergman C.M."/>
            <person name="Manee M."/>
        </authorList>
    </citation>
    <scope>NUCLEOTIDE SEQUENCE</scope>
    <source>
        <strain evidence="6">AA-2017</strain>
        <tissue evidence="6">Whole larva</tissue>
    </source>
</reference>
<gene>
    <name evidence="6" type="ORF">GWI33_003987</name>
</gene>
<evidence type="ECO:0000256" key="4">
    <source>
        <dbReference type="ARBA" id="ARBA00022729"/>
    </source>
</evidence>
<comment type="subcellular location">
    <subcellularLocation>
        <location evidence="1">Secreted</location>
    </subcellularLocation>
</comment>
<sequence>MALDNWFSNWSPPFSDSAFQQPIRNISDYQAGKFTPLPHLLPLFMTLNVVRHPDKSQRNPTGNLHTTRSYQPRARAPAGLSSYGENYEYVEPPTKFDENKITRVSSKILGFDDPFKGTWSSIRSRTRAALPFEEEHKLNPLEVTGPFKTWYRWKVLDFDYPTNYEREESILNKEYIPENNLPLGIEVYKDRIFLSMPKWKAGVPVTLAQLPRVPKEESPKLKPYPSWDWHSEKTCDVITSVFRMQADNCGRLWVLDSGKISITTEEAKQHCPPKLLIFDLQTDKLLKKYIFPKDFIKEDGLYSNIIVDIRNDDCNDAFAYMADVWRFGLVTYRLLDGEAWRVSDHLFFPDPLASAFKLHHLEFEWTDGIFGLALSPIDEENRDRLLYFHPLSSYREFFVKTSYLRNETQYDKGAFQVVGQSRGPSSHISSSVMDNNGIMYHLLVTQDSIGCWDSKKPYRRENLGILARSNETLVFPNDVRLDQDKKQSMWIVTNRLPYYLIEGLDTDAINFRVLSAYTDESIKGTICDPLVRTRYSHYNPSSELDCY</sequence>
<evidence type="ECO:0000256" key="3">
    <source>
        <dbReference type="ARBA" id="ARBA00022525"/>
    </source>
</evidence>
<dbReference type="EMBL" id="JAACXV010023767">
    <property type="protein sequence ID" value="KAF7262847.1"/>
    <property type="molecule type" value="Genomic_DNA"/>
</dbReference>
<feature type="region of interest" description="Disordered" evidence="5">
    <location>
        <begin position="53"/>
        <end position="77"/>
    </location>
</feature>
<accession>A0A834HI88</accession>
<dbReference type="GO" id="GO:0005576">
    <property type="term" value="C:extracellular region"/>
    <property type="evidence" value="ECO:0007669"/>
    <property type="project" value="UniProtKB-SubCell"/>
</dbReference>
<name>A0A834HI88_RHYFE</name>
<dbReference type="Pfam" id="PF03022">
    <property type="entry name" value="MRJP"/>
    <property type="match status" value="1"/>
</dbReference>